<dbReference type="Proteomes" id="UP001183794">
    <property type="component" value="Unassembled WGS sequence"/>
</dbReference>
<proteinExistence type="predicted"/>
<accession>A0ABU2B7I7</accession>
<evidence type="ECO:0000313" key="1">
    <source>
        <dbReference type="EMBL" id="MDR7348354.1"/>
    </source>
</evidence>
<dbReference type="EMBL" id="JAVDYJ010000001">
    <property type="protein sequence ID" value="MDR7348354.1"/>
    <property type="molecule type" value="Genomic_DNA"/>
</dbReference>
<protein>
    <submittedName>
        <fullName evidence="1">Uncharacterized protein</fullName>
    </submittedName>
</protein>
<evidence type="ECO:0000313" key="2">
    <source>
        <dbReference type="Proteomes" id="UP001183794"/>
    </source>
</evidence>
<sequence>MPRDLLNVSGLEQLQLLFDEGLLEPRHREHTGRNDR</sequence>
<gene>
    <name evidence="1" type="ORF">J2S62_002611</name>
</gene>
<name>A0ABU2B7I7_9MICC</name>
<comment type="caution">
    <text evidence="1">The sequence shown here is derived from an EMBL/GenBank/DDBJ whole genome shotgun (WGS) entry which is preliminary data.</text>
</comment>
<reference evidence="1 2" key="1">
    <citation type="submission" date="2023-07" db="EMBL/GenBank/DDBJ databases">
        <title>Sequencing the genomes of 1000 actinobacteria strains.</title>
        <authorList>
            <person name="Klenk H.-P."/>
        </authorList>
    </citation>
    <scope>NUCLEOTIDE SEQUENCE [LARGE SCALE GENOMIC DNA]</scope>
    <source>
        <strain evidence="1 2">DSM 22966</strain>
    </source>
</reference>
<keyword evidence="2" id="KW-1185">Reference proteome</keyword>
<organism evidence="1 2">
    <name type="scientific">Enteractinococcus fodinae</name>
    <dbReference type="NCBI Taxonomy" id="684663"/>
    <lineage>
        <taxon>Bacteria</taxon>
        <taxon>Bacillati</taxon>
        <taxon>Actinomycetota</taxon>
        <taxon>Actinomycetes</taxon>
        <taxon>Micrococcales</taxon>
        <taxon>Micrococcaceae</taxon>
    </lineage>
</organism>